<evidence type="ECO:0000256" key="1">
    <source>
        <dbReference type="ARBA" id="ARBA00004367"/>
    </source>
</evidence>
<evidence type="ECO:0000256" key="3">
    <source>
        <dbReference type="ARBA" id="ARBA00018727"/>
    </source>
</evidence>
<evidence type="ECO:0000313" key="11">
    <source>
        <dbReference type="EMBL" id="KAK7693352.1"/>
    </source>
</evidence>
<accession>A0AAW0GL28</accession>
<evidence type="ECO:0000313" key="12">
    <source>
        <dbReference type="Proteomes" id="UP001385951"/>
    </source>
</evidence>
<dbReference type="GO" id="GO:0005789">
    <property type="term" value="C:endoplasmic reticulum membrane"/>
    <property type="evidence" value="ECO:0007669"/>
    <property type="project" value="UniProtKB-SubCell"/>
</dbReference>
<feature type="region of interest" description="Disordered" evidence="8">
    <location>
        <begin position="341"/>
        <end position="372"/>
    </location>
</feature>
<dbReference type="InterPro" id="IPR009011">
    <property type="entry name" value="Man6P_isomerase_rcpt-bd_dom_sf"/>
</dbReference>
<comment type="caution">
    <text evidence="11">The sequence shown here is derived from an EMBL/GenBank/DDBJ whole genome shotgun (WGS) entry which is preliminary data.</text>
</comment>
<organism evidence="11 12">
    <name type="scientific">Cerrena zonata</name>
    <dbReference type="NCBI Taxonomy" id="2478898"/>
    <lineage>
        <taxon>Eukaryota</taxon>
        <taxon>Fungi</taxon>
        <taxon>Dikarya</taxon>
        <taxon>Basidiomycota</taxon>
        <taxon>Agaricomycotina</taxon>
        <taxon>Agaricomycetes</taxon>
        <taxon>Polyporales</taxon>
        <taxon>Cerrenaceae</taxon>
        <taxon>Cerrena</taxon>
    </lineage>
</organism>
<keyword evidence="5" id="KW-0430">Lectin</keyword>
<feature type="compositionally biased region" description="Basic and acidic residues" evidence="8">
    <location>
        <begin position="361"/>
        <end position="372"/>
    </location>
</feature>
<evidence type="ECO:0000256" key="2">
    <source>
        <dbReference type="ARBA" id="ARBA00009918"/>
    </source>
</evidence>
<evidence type="ECO:0000256" key="5">
    <source>
        <dbReference type="ARBA" id="ARBA00022734"/>
    </source>
</evidence>
<feature type="signal peptide" evidence="9">
    <location>
        <begin position="1"/>
        <end position="18"/>
    </location>
</feature>
<feature type="region of interest" description="Disordered" evidence="8">
    <location>
        <begin position="416"/>
        <end position="490"/>
    </location>
</feature>
<comment type="subcellular location">
    <subcellularLocation>
        <location evidence="1">Endoplasmic reticulum membrane</location>
        <topology evidence="1">Peripheral membrane protein</topology>
        <orientation evidence="1">Lumenal side</orientation>
    </subcellularLocation>
</comment>
<feature type="chain" id="PRO_5043317620" description="Protein OS-9 homolog" evidence="9">
    <location>
        <begin position="19"/>
        <end position="490"/>
    </location>
</feature>
<comment type="similarity">
    <text evidence="2">Belongs to the OS-9 family.</text>
</comment>
<keyword evidence="12" id="KW-1185">Reference proteome</keyword>
<proteinExistence type="inferred from homology"/>
<feature type="compositionally biased region" description="Polar residues" evidence="8">
    <location>
        <begin position="87"/>
        <end position="100"/>
    </location>
</feature>
<sequence>MFATHLALPLTLAALVSARLHHSLVPEDPFAFPKYRVTFLHGLPVLNETAQRWFQHGLKGGELEFLDQRWQQDHSGAPPIQSIDGGDSQSSVASQPDPSTLSTHRLELMKFGPKTSFACLIPPPPEDTSSPLADEDASADIKPGHTWSLLQPLAGTCLYHRQNWFTYAYCHNSHVRQFHELVNPQAQRLGEYRPEEDTEWEAYTLGRAPPTLDPGADLTVAEEAVLAANVELARGPGSRYLVQRWGDGTYCDKTNGKREVEIQFHCSMTMTDTILFVKETQTCRYVMHIATPRLCGEPGFKSRLDAREETFIRCRQILNQDAYDAADRTLPPADHPFRMPKRSKQPVIAPAPHQPPPTVGTDKKTADDPKLKKQHELIRKALEKLLGGSSGEMKAGEVFIEPIGDGDEEVIIEFVEADFDEEEDVDEKDGNGKGKGKGKAPTPSIEEVLRAAGYTVKGEKNKKEDKSGSGSRPGSQGRKGEQKRGGRDEL</sequence>
<evidence type="ECO:0000256" key="6">
    <source>
        <dbReference type="ARBA" id="ARBA00022824"/>
    </source>
</evidence>
<keyword evidence="4 9" id="KW-0732">Signal</keyword>
<dbReference type="GO" id="GO:0030968">
    <property type="term" value="P:endoplasmic reticulum unfolded protein response"/>
    <property type="evidence" value="ECO:0007669"/>
    <property type="project" value="InterPro"/>
</dbReference>
<dbReference type="Gene3D" id="2.70.130.10">
    <property type="entry name" value="Mannose-6-phosphate receptor binding domain"/>
    <property type="match status" value="1"/>
</dbReference>
<dbReference type="GO" id="GO:0005788">
    <property type="term" value="C:endoplasmic reticulum lumen"/>
    <property type="evidence" value="ECO:0007669"/>
    <property type="project" value="TreeGrafter"/>
</dbReference>
<dbReference type="InterPro" id="IPR045149">
    <property type="entry name" value="OS-9-like"/>
</dbReference>
<dbReference type="GO" id="GO:0030970">
    <property type="term" value="P:retrograde protein transport, ER to cytosol"/>
    <property type="evidence" value="ECO:0007669"/>
    <property type="project" value="TreeGrafter"/>
</dbReference>
<dbReference type="AlphaFoldDB" id="A0AAW0GL28"/>
<dbReference type="Pfam" id="PF07915">
    <property type="entry name" value="PRKCSH"/>
    <property type="match status" value="1"/>
</dbReference>
<evidence type="ECO:0000256" key="9">
    <source>
        <dbReference type="SAM" id="SignalP"/>
    </source>
</evidence>
<feature type="compositionally biased region" description="Basic and acidic residues" evidence="8">
    <location>
        <begin position="478"/>
        <end position="490"/>
    </location>
</feature>
<dbReference type="PANTHER" id="PTHR15414">
    <property type="entry name" value="OS-9-RELATED"/>
    <property type="match status" value="1"/>
</dbReference>
<dbReference type="PROSITE" id="PS51914">
    <property type="entry name" value="MRH"/>
    <property type="match status" value="1"/>
</dbReference>
<evidence type="ECO:0000256" key="4">
    <source>
        <dbReference type="ARBA" id="ARBA00022729"/>
    </source>
</evidence>
<feature type="region of interest" description="Disordered" evidence="8">
    <location>
        <begin position="74"/>
        <end position="100"/>
    </location>
</feature>
<reference evidence="11 12" key="1">
    <citation type="submission" date="2022-09" db="EMBL/GenBank/DDBJ databases">
        <authorList>
            <person name="Palmer J.M."/>
        </authorList>
    </citation>
    <scope>NUCLEOTIDE SEQUENCE [LARGE SCALE GENOMIC DNA]</scope>
    <source>
        <strain evidence="11 12">DSM 7382</strain>
    </source>
</reference>
<evidence type="ECO:0000259" key="10">
    <source>
        <dbReference type="PROSITE" id="PS51914"/>
    </source>
</evidence>
<gene>
    <name evidence="11" type="ORF">QCA50_002920</name>
</gene>
<dbReference type="EMBL" id="JASBNA010000003">
    <property type="protein sequence ID" value="KAK7693352.1"/>
    <property type="molecule type" value="Genomic_DNA"/>
</dbReference>
<feature type="compositionally biased region" description="Basic and acidic residues" evidence="8">
    <location>
        <begin position="457"/>
        <end position="467"/>
    </location>
</feature>
<feature type="domain" description="MRH" evidence="10">
    <location>
        <begin position="155"/>
        <end position="297"/>
    </location>
</feature>
<protein>
    <recommendedName>
        <fullName evidence="3">Protein OS-9 homolog</fullName>
    </recommendedName>
</protein>
<evidence type="ECO:0000256" key="7">
    <source>
        <dbReference type="ARBA" id="ARBA00023157"/>
    </source>
</evidence>
<dbReference type="InterPro" id="IPR012913">
    <property type="entry name" value="OS9-like_dom"/>
</dbReference>
<dbReference type="Proteomes" id="UP001385951">
    <property type="component" value="Unassembled WGS sequence"/>
</dbReference>
<keyword evidence="7" id="KW-1015">Disulfide bond</keyword>
<dbReference type="InterPro" id="IPR044865">
    <property type="entry name" value="MRH_dom"/>
</dbReference>
<dbReference type="PANTHER" id="PTHR15414:SF0">
    <property type="entry name" value="ENDOPLASMIC RETICULUM LECTIN 1"/>
    <property type="match status" value="1"/>
</dbReference>
<keyword evidence="6" id="KW-0256">Endoplasmic reticulum</keyword>
<feature type="compositionally biased region" description="Acidic residues" evidence="8">
    <location>
        <begin position="416"/>
        <end position="427"/>
    </location>
</feature>
<dbReference type="GO" id="GO:0030246">
    <property type="term" value="F:carbohydrate binding"/>
    <property type="evidence" value="ECO:0007669"/>
    <property type="project" value="UniProtKB-KW"/>
</dbReference>
<name>A0AAW0GL28_9APHY</name>
<dbReference type="SUPFAM" id="SSF50911">
    <property type="entry name" value="Mannose 6-phosphate receptor domain"/>
    <property type="match status" value="1"/>
</dbReference>
<feature type="region of interest" description="Disordered" evidence="8">
    <location>
        <begin position="119"/>
        <end position="139"/>
    </location>
</feature>
<evidence type="ECO:0000256" key="8">
    <source>
        <dbReference type="SAM" id="MobiDB-lite"/>
    </source>
</evidence>